<reference evidence="7 8" key="1">
    <citation type="submission" date="2020-06" db="EMBL/GenBank/DDBJ databases">
        <authorList>
            <consortium name="Wellcome Sanger Institute Data Sharing"/>
        </authorList>
    </citation>
    <scope>NUCLEOTIDE SEQUENCE [LARGE SCALE GENOMIC DNA]</scope>
</reference>
<dbReference type="InterPro" id="IPR027359">
    <property type="entry name" value="Volt_channel_dom_sf"/>
</dbReference>
<dbReference type="AlphaFoldDB" id="A0AAY4EDD2"/>
<dbReference type="GeneTree" id="ENSGT00940000159763"/>
<feature type="transmembrane region" description="Helical" evidence="5">
    <location>
        <begin position="410"/>
        <end position="430"/>
    </location>
</feature>
<reference evidence="7" key="2">
    <citation type="submission" date="2025-08" db="UniProtKB">
        <authorList>
            <consortium name="Ensembl"/>
        </authorList>
    </citation>
    <scope>IDENTIFICATION</scope>
</reference>
<dbReference type="GO" id="GO:0015280">
    <property type="term" value="F:ligand-gated sodium channel activity"/>
    <property type="evidence" value="ECO:0007669"/>
    <property type="project" value="TreeGrafter"/>
</dbReference>
<evidence type="ECO:0000259" key="6">
    <source>
        <dbReference type="Pfam" id="PF00520"/>
    </source>
</evidence>
<feature type="domain" description="Ion transport" evidence="6">
    <location>
        <begin position="19"/>
        <end position="179"/>
    </location>
</feature>
<sequence>IICLCTLTSYLIGWDELRKTRWLIGYVLVIALSVIDWALSLSMQCTETIRVRRILRPFFLLQNSSLMKKTLKCLKRTLPEIASVIFLLALHLCLFTMFGMLLFAKTENSENNKEWEIYFSNLPKALNSLLVLLTTANNPDVMIPAYSRNRGFSIFFIIFSAIGTCFLMNLLTAIICNHFRGYLLVSILRFILFIYLFTSELMCWTLECVPVAVVLQVVQIVHMKSYFRKSIIRAAQQFPDDYIPRETFHKLFDELDKDEIKEHPPQPHYGPVFLQTLQIIFRHYFTTVLGNGLALANVVCICTVLVLDSHKTVTERNDCLEVINCVFILLYLMEMSLKIFAHGVRGYLSYRSNLYDGLITLYTQTFVSLWDILRLVNMLIIFRCLRIISDIKLMALVASTLVDIVKNLRAFAGILLVVYYVFAILGMWLFQGAIIPPHHSSSIVKSVIINKSLVCGSYEQLEYWPNNFDDFASSLVLLYDIMLVNNWHVFIDVYSRFTTEWSILYFISWWIISAVMWVNLFMALILENFTYRWDRSNTFTVTDVERTAYQTTVQLIFRQYIKEPTEEELVTSLQQHPHLHISTPQHRARATPHV</sequence>
<feature type="transmembrane region" description="Helical" evidence="5">
    <location>
        <begin position="503"/>
        <end position="526"/>
    </location>
</feature>
<evidence type="ECO:0000256" key="5">
    <source>
        <dbReference type="SAM" id="Phobius"/>
    </source>
</evidence>
<feature type="transmembrane region" description="Helical" evidence="5">
    <location>
        <begin position="152"/>
        <end position="174"/>
    </location>
</feature>
<feature type="transmembrane region" description="Helical" evidence="5">
    <location>
        <begin position="471"/>
        <end position="491"/>
    </location>
</feature>
<keyword evidence="4 5" id="KW-0472">Membrane</keyword>
<dbReference type="Gene3D" id="1.10.287.70">
    <property type="match status" value="2"/>
</dbReference>
<protein>
    <recommendedName>
        <fullName evidence="6">Ion transport domain-containing protein</fullName>
    </recommendedName>
</protein>
<dbReference type="GO" id="GO:0022832">
    <property type="term" value="F:voltage-gated channel activity"/>
    <property type="evidence" value="ECO:0007669"/>
    <property type="project" value="InterPro"/>
</dbReference>
<proteinExistence type="predicted"/>
<dbReference type="GO" id="GO:0075509">
    <property type="term" value="P:endocytosis involved in viral entry into host cell"/>
    <property type="evidence" value="ECO:0007669"/>
    <property type="project" value="TreeGrafter"/>
</dbReference>
<dbReference type="Proteomes" id="UP000694580">
    <property type="component" value="Chromosome 16"/>
</dbReference>
<keyword evidence="2 5" id="KW-0812">Transmembrane</keyword>
<keyword evidence="3 5" id="KW-1133">Transmembrane helix</keyword>
<evidence type="ECO:0000313" key="7">
    <source>
        <dbReference type="Ensembl" id="ENSDCDP00010055041.1"/>
    </source>
</evidence>
<dbReference type="InterPro" id="IPR005821">
    <property type="entry name" value="Ion_trans_dom"/>
</dbReference>
<evidence type="ECO:0000256" key="4">
    <source>
        <dbReference type="ARBA" id="ARBA00023136"/>
    </source>
</evidence>
<dbReference type="Gene3D" id="1.20.120.350">
    <property type="entry name" value="Voltage-gated potassium channels. Chain C"/>
    <property type="match status" value="1"/>
</dbReference>
<keyword evidence="8" id="KW-1185">Reference proteome</keyword>
<feature type="transmembrane region" description="Helical" evidence="5">
    <location>
        <begin position="319"/>
        <end position="341"/>
    </location>
</feature>
<dbReference type="PANTHER" id="PTHR46768:SF1">
    <property type="entry name" value="TWO PORE CHANNEL PROTEIN 2"/>
    <property type="match status" value="1"/>
</dbReference>
<dbReference type="Ensembl" id="ENSDCDT00010065636.1">
    <property type="protein sequence ID" value="ENSDCDP00010055041.1"/>
    <property type="gene ID" value="ENSDCDG00010031600.1"/>
</dbReference>
<feature type="transmembrane region" description="Helical" evidence="5">
    <location>
        <begin position="181"/>
        <end position="198"/>
    </location>
</feature>
<feature type="transmembrane region" description="Helical" evidence="5">
    <location>
        <begin position="353"/>
        <end position="373"/>
    </location>
</feature>
<feature type="transmembrane region" description="Helical" evidence="5">
    <location>
        <begin position="23"/>
        <end position="43"/>
    </location>
</feature>
<evidence type="ECO:0000256" key="1">
    <source>
        <dbReference type="ARBA" id="ARBA00004141"/>
    </source>
</evidence>
<reference evidence="7" key="3">
    <citation type="submission" date="2025-09" db="UniProtKB">
        <authorList>
            <consortium name="Ensembl"/>
        </authorList>
    </citation>
    <scope>IDENTIFICATION</scope>
</reference>
<evidence type="ECO:0000256" key="3">
    <source>
        <dbReference type="ARBA" id="ARBA00022989"/>
    </source>
</evidence>
<feature type="domain" description="Ion transport" evidence="6">
    <location>
        <begin position="298"/>
        <end position="531"/>
    </location>
</feature>
<dbReference type="GO" id="GO:0019722">
    <property type="term" value="P:calcium-mediated signaling"/>
    <property type="evidence" value="ECO:0007669"/>
    <property type="project" value="TreeGrafter"/>
</dbReference>
<dbReference type="InterPro" id="IPR028798">
    <property type="entry name" value="TPC2"/>
</dbReference>
<feature type="transmembrane region" description="Helical" evidence="5">
    <location>
        <begin position="284"/>
        <end position="307"/>
    </location>
</feature>
<evidence type="ECO:0000313" key="8">
    <source>
        <dbReference type="Proteomes" id="UP000694580"/>
    </source>
</evidence>
<dbReference type="FunFam" id="1.10.287.70:FF:000104">
    <property type="entry name" value="Two pore calcium channel protein 2"/>
    <property type="match status" value="1"/>
</dbReference>
<dbReference type="GO" id="GO:0097682">
    <property type="term" value="F:intracellularly phosphatidylinositol-3,5-bisphosphate-gated monatomic cation channel activity"/>
    <property type="evidence" value="ECO:0007669"/>
    <property type="project" value="TreeGrafter"/>
</dbReference>
<dbReference type="PANTHER" id="PTHR46768">
    <property type="entry name" value="TWO PORE CALCIUM CHANNEL PROTEIN 2"/>
    <property type="match status" value="1"/>
</dbReference>
<comment type="subcellular location">
    <subcellularLocation>
        <location evidence="1">Membrane</location>
        <topology evidence="1">Multi-pass membrane protein</topology>
    </subcellularLocation>
</comment>
<feature type="transmembrane region" description="Helical" evidence="5">
    <location>
        <begin position="81"/>
        <end position="104"/>
    </location>
</feature>
<name>A0AAY4EDD2_9TELE</name>
<dbReference type="SUPFAM" id="SSF81324">
    <property type="entry name" value="Voltage-gated potassium channels"/>
    <property type="match status" value="1"/>
</dbReference>
<accession>A0AAY4EDD2</accession>
<dbReference type="GO" id="GO:0005765">
    <property type="term" value="C:lysosomal membrane"/>
    <property type="evidence" value="ECO:0007669"/>
    <property type="project" value="InterPro"/>
</dbReference>
<dbReference type="Pfam" id="PF00520">
    <property type="entry name" value="Ion_trans"/>
    <property type="match status" value="2"/>
</dbReference>
<organism evidence="7 8">
    <name type="scientific">Denticeps clupeoides</name>
    <name type="common">denticle herring</name>
    <dbReference type="NCBI Taxonomy" id="299321"/>
    <lineage>
        <taxon>Eukaryota</taxon>
        <taxon>Metazoa</taxon>
        <taxon>Chordata</taxon>
        <taxon>Craniata</taxon>
        <taxon>Vertebrata</taxon>
        <taxon>Euteleostomi</taxon>
        <taxon>Actinopterygii</taxon>
        <taxon>Neopterygii</taxon>
        <taxon>Teleostei</taxon>
        <taxon>Clupei</taxon>
        <taxon>Clupeiformes</taxon>
        <taxon>Denticipitoidei</taxon>
        <taxon>Denticipitidae</taxon>
        <taxon>Denticeps</taxon>
    </lineage>
</organism>
<evidence type="ECO:0000256" key="2">
    <source>
        <dbReference type="ARBA" id="ARBA00022692"/>
    </source>
</evidence>
<gene>
    <name evidence="7" type="primary">tpcn2</name>
</gene>